<reference evidence="2 3" key="1">
    <citation type="journal article" date="2012" name="J. Bacteriol.">
        <title>Draft Genome Sequence of Cecembia lonarensis Strain LW9T, Isolated from Lonar Lake, a Haloalkaline Lake in India.</title>
        <authorList>
            <person name="Shivaji S."/>
            <person name="Ara S."/>
            <person name="Singh A."/>
            <person name="Pinnaka A.K."/>
        </authorList>
    </citation>
    <scope>NUCLEOTIDE SEQUENCE [LARGE SCALE GENOMIC DNA]</scope>
    <source>
        <strain evidence="2 3">LW9</strain>
    </source>
</reference>
<feature type="region of interest" description="Disordered" evidence="1">
    <location>
        <begin position="83"/>
        <end position="123"/>
    </location>
</feature>
<name>K1LT05_CECL9</name>
<protein>
    <submittedName>
        <fullName evidence="2">Uncharacterized protein</fullName>
    </submittedName>
</protein>
<accession>K1LT05</accession>
<dbReference type="EMBL" id="AMGM01000187">
    <property type="protein sequence ID" value="EKB47234.1"/>
    <property type="molecule type" value="Genomic_DNA"/>
</dbReference>
<evidence type="ECO:0000256" key="1">
    <source>
        <dbReference type="SAM" id="MobiDB-lite"/>
    </source>
</evidence>
<dbReference type="AlphaFoldDB" id="K1LT05"/>
<organism evidence="2 3">
    <name type="scientific">Cecembia lonarensis (strain CCUG 58316 / KCTC 22772 / LW9)</name>
    <dbReference type="NCBI Taxonomy" id="1225176"/>
    <lineage>
        <taxon>Bacteria</taxon>
        <taxon>Pseudomonadati</taxon>
        <taxon>Bacteroidota</taxon>
        <taxon>Cytophagia</taxon>
        <taxon>Cytophagales</taxon>
        <taxon>Cyclobacteriaceae</taxon>
        <taxon>Cecembia</taxon>
    </lineage>
</organism>
<sequence>MALTGHNEASLAFLAISALPEIVKASSDAVAGIDNYTVISSDGASDAVKQANRVVTEGLAMIKGSTDIDIAGMLSGLLNSTGKTAETAPSTFSAPVFAPTPAVPSDESDYEPESAVPSDESVS</sequence>
<comment type="caution">
    <text evidence="2">The sequence shown here is derived from an EMBL/GenBank/DDBJ whole genome shotgun (WGS) entry which is preliminary data.</text>
</comment>
<dbReference type="PATRIC" id="fig|1225176.3.peg.4447"/>
<keyword evidence="3" id="KW-1185">Reference proteome</keyword>
<proteinExistence type="predicted"/>
<dbReference type="Proteomes" id="UP000004478">
    <property type="component" value="Unassembled WGS sequence"/>
</dbReference>
<feature type="compositionally biased region" description="Polar residues" evidence="1">
    <location>
        <begin position="83"/>
        <end position="93"/>
    </location>
</feature>
<gene>
    <name evidence="2" type="ORF">B879_04168</name>
</gene>
<evidence type="ECO:0000313" key="2">
    <source>
        <dbReference type="EMBL" id="EKB47234.1"/>
    </source>
</evidence>
<evidence type="ECO:0000313" key="3">
    <source>
        <dbReference type="Proteomes" id="UP000004478"/>
    </source>
</evidence>